<evidence type="ECO:0000313" key="4">
    <source>
        <dbReference type="Proteomes" id="UP000199397"/>
    </source>
</evidence>
<evidence type="ECO:0000313" key="3">
    <source>
        <dbReference type="EMBL" id="SEB02668.1"/>
    </source>
</evidence>
<evidence type="ECO:0000256" key="1">
    <source>
        <dbReference type="ARBA" id="ARBA00022649"/>
    </source>
</evidence>
<protein>
    <submittedName>
        <fullName evidence="3">mRNA interferase YafQ</fullName>
    </submittedName>
</protein>
<dbReference type="GO" id="GO:0004521">
    <property type="term" value="F:RNA endonuclease activity"/>
    <property type="evidence" value="ECO:0007669"/>
    <property type="project" value="TreeGrafter"/>
</dbReference>
<dbReference type="NCBIfam" id="TIGR02385">
    <property type="entry name" value="RelE_StbE"/>
    <property type="match status" value="1"/>
</dbReference>
<dbReference type="OrthoDB" id="7030467at2"/>
<reference evidence="3 4" key="1">
    <citation type="submission" date="2016-10" db="EMBL/GenBank/DDBJ databases">
        <authorList>
            <person name="de Groot N.N."/>
        </authorList>
    </citation>
    <scope>NUCLEOTIDE SEQUENCE [LARGE SCALE GENOMIC DNA]</scope>
    <source>
        <strain evidence="3 4">DSM 21228</strain>
    </source>
</reference>
<accession>A0A1H4G164</accession>
<sequence length="91" mass="10766">MRQLIRHKAFIKDMRNVRLTDTQATKLFLYVAKLLDDQPLPPESRDHALQGEWADFREFHLGGDTLLIYQTDEQYVYLTRLGSHAQLFKTM</sequence>
<dbReference type="InterPro" id="IPR004386">
    <property type="entry name" value="Toxin_YafQ-like"/>
</dbReference>
<dbReference type="Pfam" id="PF15738">
    <property type="entry name" value="YafQ_toxin"/>
    <property type="match status" value="1"/>
</dbReference>
<gene>
    <name evidence="3" type="ORF">SAMN05660964_03190</name>
</gene>
<dbReference type="SUPFAM" id="SSF143011">
    <property type="entry name" value="RelE-like"/>
    <property type="match status" value="1"/>
</dbReference>
<dbReference type="EMBL" id="FNQP01000026">
    <property type="protein sequence ID" value="SEB02668.1"/>
    <property type="molecule type" value="Genomic_DNA"/>
</dbReference>
<feature type="active site" description="Proton donor" evidence="2">
    <location>
        <position position="84"/>
    </location>
</feature>
<proteinExistence type="predicted"/>
<dbReference type="InterPro" id="IPR007712">
    <property type="entry name" value="RelE/ParE_toxin"/>
</dbReference>
<keyword evidence="4" id="KW-1185">Reference proteome</keyword>
<dbReference type="Gene3D" id="3.30.2310.20">
    <property type="entry name" value="RelE-like"/>
    <property type="match status" value="1"/>
</dbReference>
<dbReference type="PIRSF" id="PIRSF006156">
    <property type="entry name" value="YafQ"/>
    <property type="match status" value="1"/>
</dbReference>
<dbReference type="PANTHER" id="PTHR40588:SF1">
    <property type="entry name" value="MRNA INTERFERASE TOXIN YAFQ"/>
    <property type="match status" value="1"/>
</dbReference>
<evidence type="ECO:0000256" key="2">
    <source>
        <dbReference type="PIRSR" id="PIRSR006156-1"/>
    </source>
</evidence>
<dbReference type="AlphaFoldDB" id="A0A1H4G164"/>
<dbReference type="RefSeq" id="WP_093070208.1">
    <property type="nucleotide sequence ID" value="NZ_FNQP01000026.1"/>
</dbReference>
<name>A0A1H4G164_9GAMM</name>
<dbReference type="PANTHER" id="PTHR40588">
    <property type="entry name" value="MRNA INTERFERASE TOXIN YAFQ"/>
    <property type="match status" value="1"/>
</dbReference>
<dbReference type="GO" id="GO:0006402">
    <property type="term" value="P:mRNA catabolic process"/>
    <property type="evidence" value="ECO:0007669"/>
    <property type="project" value="TreeGrafter"/>
</dbReference>
<dbReference type="STRING" id="525918.SAMN05660964_03190"/>
<keyword evidence="1" id="KW-1277">Toxin-antitoxin system</keyword>
<dbReference type="InterPro" id="IPR035093">
    <property type="entry name" value="RelE/ParE_toxin_dom_sf"/>
</dbReference>
<dbReference type="Proteomes" id="UP000199397">
    <property type="component" value="Unassembled WGS sequence"/>
</dbReference>
<dbReference type="GO" id="GO:0006415">
    <property type="term" value="P:translational termination"/>
    <property type="evidence" value="ECO:0007669"/>
    <property type="project" value="TreeGrafter"/>
</dbReference>
<organism evidence="3 4">
    <name type="scientific">Thiothrix caldifontis</name>
    <dbReference type="NCBI Taxonomy" id="525918"/>
    <lineage>
        <taxon>Bacteria</taxon>
        <taxon>Pseudomonadati</taxon>
        <taxon>Pseudomonadota</taxon>
        <taxon>Gammaproteobacteria</taxon>
        <taxon>Thiotrichales</taxon>
        <taxon>Thiotrichaceae</taxon>
        <taxon>Thiothrix</taxon>
    </lineage>
</organism>